<reference evidence="1" key="1">
    <citation type="submission" date="2020-11" db="EMBL/GenBank/DDBJ databases">
        <authorList>
            <person name="Tran Van P."/>
        </authorList>
    </citation>
    <scope>NUCLEOTIDE SEQUENCE</scope>
</reference>
<gene>
    <name evidence="1" type="ORF">CTOB1V02_LOCUS4660</name>
</gene>
<sequence length="96" mass="10412">MKKTTLLLVSIALGFLGRTDADPSLDAATSVFPPGYGPPPGSPSAYGPPDFSFEKYFREAEERTSEQDLADLVEDDSLDLLRIGDRLDAALETYAQ</sequence>
<protein>
    <submittedName>
        <fullName evidence="1">Uncharacterized protein</fullName>
    </submittedName>
</protein>
<evidence type="ECO:0000313" key="1">
    <source>
        <dbReference type="EMBL" id="CAD7226745.1"/>
    </source>
</evidence>
<dbReference type="EMBL" id="OB660918">
    <property type="protein sequence ID" value="CAD7226745.1"/>
    <property type="molecule type" value="Genomic_DNA"/>
</dbReference>
<proteinExistence type="predicted"/>
<organism evidence="1">
    <name type="scientific">Cyprideis torosa</name>
    <dbReference type="NCBI Taxonomy" id="163714"/>
    <lineage>
        <taxon>Eukaryota</taxon>
        <taxon>Metazoa</taxon>
        <taxon>Ecdysozoa</taxon>
        <taxon>Arthropoda</taxon>
        <taxon>Crustacea</taxon>
        <taxon>Oligostraca</taxon>
        <taxon>Ostracoda</taxon>
        <taxon>Podocopa</taxon>
        <taxon>Podocopida</taxon>
        <taxon>Cytherocopina</taxon>
        <taxon>Cytheroidea</taxon>
        <taxon>Cytherideidae</taxon>
        <taxon>Cyprideis</taxon>
    </lineage>
</organism>
<accession>A0A7R8WCC9</accession>
<dbReference type="AlphaFoldDB" id="A0A7R8WCC9"/>
<name>A0A7R8WCC9_9CRUS</name>